<dbReference type="Proteomes" id="UP000054485">
    <property type="component" value="Unassembled WGS sequence"/>
</dbReference>
<dbReference type="InParanoid" id="A0A0D0BRM1"/>
<accession>A0A0D0BRM1</accession>
<reference evidence="1 2" key="1">
    <citation type="submission" date="2014-04" db="EMBL/GenBank/DDBJ databases">
        <authorList>
            <consortium name="DOE Joint Genome Institute"/>
            <person name="Kuo A."/>
            <person name="Ruytinx J."/>
            <person name="Rineau F."/>
            <person name="Colpaert J."/>
            <person name="Kohler A."/>
            <person name="Nagy L.G."/>
            <person name="Floudas D."/>
            <person name="Copeland A."/>
            <person name="Barry K.W."/>
            <person name="Cichocki N."/>
            <person name="Veneault-Fourrey C."/>
            <person name="LaButti K."/>
            <person name="Lindquist E.A."/>
            <person name="Lipzen A."/>
            <person name="Lundell T."/>
            <person name="Morin E."/>
            <person name="Murat C."/>
            <person name="Sun H."/>
            <person name="Tunlid A."/>
            <person name="Henrissat B."/>
            <person name="Grigoriev I.V."/>
            <person name="Hibbett D.S."/>
            <person name="Martin F."/>
            <person name="Nordberg H.P."/>
            <person name="Cantor M.N."/>
            <person name="Hua S.X."/>
        </authorList>
    </citation>
    <scope>NUCLEOTIDE SEQUENCE [LARGE SCALE GENOMIC DNA]</scope>
    <source>
        <strain evidence="1 2">UH-Slu-Lm8-n1</strain>
    </source>
</reference>
<protein>
    <submittedName>
        <fullName evidence="1">Uncharacterized protein</fullName>
    </submittedName>
</protein>
<sequence length="63" mass="7332">MLCFRQGLTLRRAVVDVRTDGFAHGQLYTVLSRVRNRRDIRALWSQANEERETANVVYPSLLL</sequence>
<dbReference type="EMBL" id="KN835139">
    <property type="protein sequence ID" value="KIK48322.1"/>
    <property type="molecule type" value="Genomic_DNA"/>
</dbReference>
<dbReference type="AlphaFoldDB" id="A0A0D0BRM1"/>
<reference evidence="2" key="2">
    <citation type="submission" date="2015-01" db="EMBL/GenBank/DDBJ databases">
        <title>Evolutionary Origins and Diversification of the Mycorrhizal Mutualists.</title>
        <authorList>
            <consortium name="DOE Joint Genome Institute"/>
            <consortium name="Mycorrhizal Genomics Consortium"/>
            <person name="Kohler A."/>
            <person name="Kuo A."/>
            <person name="Nagy L.G."/>
            <person name="Floudas D."/>
            <person name="Copeland A."/>
            <person name="Barry K.W."/>
            <person name="Cichocki N."/>
            <person name="Veneault-Fourrey C."/>
            <person name="LaButti K."/>
            <person name="Lindquist E.A."/>
            <person name="Lipzen A."/>
            <person name="Lundell T."/>
            <person name="Morin E."/>
            <person name="Murat C."/>
            <person name="Riley R."/>
            <person name="Ohm R."/>
            <person name="Sun H."/>
            <person name="Tunlid A."/>
            <person name="Henrissat B."/>
            <person name="Grigoriev I.V."/>
            <person name="Hibbett D.S."/>
            <person name="Martin F."/>
        </authorList>
    </citation>
    <scope>NUCLEOTIDE SEQUENCE [LARGE SCALE GENOMIC DNA]</scope>
    <source>
        <strain evidence="2">UH-Slu-Lm8-n1</strain>
    </source>
</reference>
<evidence type="ECO:0000313" key="1">
    <source>
        <dbReference type="EMBL" id="KIK48322.1"/>
    </source>
</evidence>
<gene>
    <name evidence="1" type="ORF">CY34DRAFT_72376</name>
</gene>
<evidence type="ECO:0000313" key="2">
    <source>
        <dbReference type="Proteomes" id="UP000054485"/>
    </source>
</evidence>
<proteinExistence type="predicted"/>
<name>A0A0D0BRM1_9AGAM</name>
<keyword evidence="2" id="KW-1185">Reference proteome</keyword>
<organism evidence="1 2">
    <name type="scientific">Suillus luteus UH-Slu-Lm8-n1</name>
    <dbReference type="NCBI Taxonomy" id="930992"/>
    <lineage>
        <taxon>Eukaryota</taxon>
        <taxon>Fungi</taxon>
        <taxon>Dikarya</taxon>
        <taxon>Basidiomycota</taxon>
        <taxon>Agaricomycotina</taxon>
        <taxon>Agaricomycetes</taxon>
        <taxon>Agaricomycetidae</taxon>
        <taxon>Boletales</taxon>
        <taxon>Suillineae</taxon>
        <taxon>Suillaceae</taxon>
        <taxon>Suillus</taxon>
    </lineage>
</organism>
<dbReference type="HOGENOM" id="CLU_001324_11_0_1"/>
<dbReference type="OrthoDB" id="3353471at2759"/>